<evidence type="ECO:0000256" key="3">
    <source>
        <dbReference type="ARBA" id="ARBA00022692"/>
    </source>
</evidence>
<protein>
    <recommendedName>
        <fullName evidence="8">MotA/TolQ/ExbB proton channel domain-containing protein</fullName>
    </recommendedName>
</protein>
<gene>
    <name evidence="9" type="ORF">GXP67_32060</name>
</gene>
<evidence type="ECO:0000259" key="8">
    <source>
        <dbReference type="Pfam" id="PF01618"/>
    </source>
</evidence>
<comment type="similarity">
    <text evidence="6">Belongs to the exbB/tolQ family.</text>
</comment>
<organism evidence="9 10">
    <name type="scientific">Rhodocytophaga rosea</name>
    <dbReference type="NCBI Taxonomy" id="2704465"/>
    <lineage>
        <taxon>Bacteria</taxon>
        <taxon>Pseudomonadati</taxon>
        <taxon>Bacteroidota</taxon>
        <taxon>Cytophagia</taxon>
        <taxon>Cytophagales</taxon>
        <taxon>Rhodocytophagaceae</taxon>
        <taxon>Rhodocytophaga</taxon>
    </lineage>
</organism>
<dbReference type="InterPro" id="IPR002898">
    <property type="entry name" value="MotA_ExbB_proton_chnl"/>
</dbReference>
<keyword evidence="2" id="KW-1003">Cell membrane</keyword>
<dbReference type="GO" id="GO:0005886">
    <property type="term" value="C:plasma membrane"/>
    <property type="evidence" value="ECO:0007669"/>
    <property type="project" value="UniProtKB-SubCell"/>
</dbReference>
<feature type="transmembrane region" description="Helical" evidence="7">
    <location>
        <begin position="12"/>
        <end position="32"/>
    </location>
</feature>
<feature type="domain" description="MotA/TolQ/ExbB proton channel" evidence="8">
    <location>
        <begin position="43"/>
        <end position="121"/>
    </location>
</feature>
<evidence type="ECO:0000256" key="5">
    <source>
        <dbReference type="ARBA" id="ARBA00023136"/>
    </source>
</evidence>
<keyword evidence="5 7" id="KW-0472">Membrane</keyword>
<dbReference type="Pfam" id="PF01618">
    <property type="entry name" value="MotA_ExbB"/>
    <property type="match status" value="1"/>
</dbReference>
<dbReference type="GO" id="GO:0015031">
    <property type="term" value="P:protein transport"/>
    <property type="evidence" value="ECO:0007669"/>
    <property type="project" value="UniProtKB-KW"/>
</dbReference>
<evidence type="ECO:0000313" key="10">
    <source>
        <dbReference type="Proteomes" id="UP000480178"/>
    </source>
</evidence>
<evidence type="ECO:0000256" key="2">
    <source>
        <dbReference type="ARBA" id="ARBA00022475"/>
    </source>
</evidence>
<proteinExistence type="inferred from homology"/>
<keyword evidence="6" id="KW-0653">Protein transport</keyword>
<keyword evidence="6" id="KW-0813">Transport</keyword>
<dbReference type="KEGG" id="rhoz:GXP67_32060"/>
<keyword evidence="3 7" id="KW-0812">Transmembrane</keyword>
<feature type="transmembrane region" description="Helical" evidence="7">
    <location>
        <begin position="53"/>
        <end position="71"/>
    </location>
</feature>
<dbReference type="EMBL" id="CP048222">
    <property type="protein sequence ID" value="QHT70954.1"/>
    <property type="molecule type" value="Genomic_DNA"/>
</dbReference>
<sequence>MLELHERGGLEWMFPLSLMLLTLLGFIAYASYSLATGKTITPKWLETIKHTGMLALSWGVLATIVGLYAMFRGLQAMKVAPPLEVLMGGLQALLIALLYALIIYIISLLAYLILRWRVKNSST</sequence>
<name>A0A6C0GT19_9BACT</name>
<comment type="subcellular location">
    <subcellularLocation>
        <location evidence="1">Cell membrane</location>
        <topology evidence="1">Multi-pass membrane protein</topology>
    </subcellularLocation>
    <subcellularLocation>
        <location evidence="6">Membrane</location>
        <topology evidence="6">Multi-pass membrane protein</topology>
    </subcellularLocation>
</comment>
<accession>A0A6C0GT19</accession>
<evidence type="ECO:0000256" key="1">
    <source>
        <dbReference type="ARBA" id="ARBA00004651"/>
    </source>
</evidence>
<evidence type="ECO:0000256" key="6">
    <source>
        <dbReference type="RuleBase" id="RU004057"/>
    </source>
</evidence>
<keyword evidence="10" id="KW-1185">Reference proteome</keyword>
<evidence type="ECO:0000313" key="9">
    <source>
        <dbReference type="EMBL" id="QHT70954.1"/>
    </source>
</evidence>
<dbReference type="Proteomes" id="UP000480178">
    <property type="component" value="Chromosome"/>
</dbReference>
<evidence type="ECO:0000256" key="7">
    <source>
        <dbReference type="SAM" id="Phobius"/>
    </source>
</evidence>
<reference evidence="9 10" key="1">
    <citation type="submission" date="2020-01" db="EMBL/GenBank/DDBJ databases">
        <authorList>
            <person name="Kim M.K."/>
        </authorList>
    </citation>
    <scope>NUCLEOTIDE SEQUENCE [LARGE SCALE GENOMIC DNA]</scope>
    <source>
        <strain evidence="9 10">172606-1</strain>
    </source>
</reference>
<evidence type="ECO:0000256" key="4">
    <source>
        <dbReference type="ARBA" id="ARBA00022989"/>
    </source>
</evidence>
<keyword evidence="4 7" id="KW-1133">Transmembrane helix</keyword>
<dbReference type="RefSeq" id="WP_162446897.1">
    <property type="nucleotide sequence ID" value="NZ_CP048222.1"/>
</dbReference>
<dbReference type="AlphaFoldDB" id="A0A6C0GT19"/>
<feature type="transmembrane region" description="Helical" evidence="7">
    <location>
        <begin position="91"/>
        <end position="114"/>
    </location>
</feature>